<proteinExistence type="predicted"/>
<dbReference type="EMBL" id="WTVN01000001">
    <property type="protein sequence ID" value="NMG42309.1"/>
    <property type="molecule type" value="Genomic_DNA"/>
</dbReference>
<dbReference type="RefSeq" id="WP_169254219.1">
    <property type="nucleotide sequence ID" value="NZ_WTVN01000001.1"/>
</dbReference>
<dbReference type="Proteomes" id="UP000623795">
    <property type="component" value="Unassembled WGS sequence"/>
</dbReference>
<protein>
    <submittedName>
        <fullName evidence="1">Uncharacterized protein</fullName>
    </submittedName>
</protein>
<gene>
    <name evidence="1" type="ORF">GPA22_00975</name>
</gene>
<organism evidence="1 2">
    <name type="scientific">Aromatoleum toluvorans</name>
    <dbReference type="NCBI Taxonomy" id="92002"/>
    <lineage>
        <taxon>Bacteria</taxon>
        <taxon>Pseudomonadati</taxon>
        <taxon>Pseudomonadota</taxon>
        <taxon>Betaproteobacteria</taxon>
        <taxon>Rhodocyclales</taxon>
        <taxon>Rhodocyclaceae</taxon>
        <taxon>Aromatoleum</taxon>
    </lineage>
</organism>
<evidence type="ECO:0000313" key="2">
    <source>
        <dbReference type="Proteomes" id="UP000623795"/>
    </source>
</evidence>
<evidence type="ECO:0000313" key="1">
    <source>
        <dbReference type="EMBL" id="NMG42309.1"/>
    </source>
</evidence>
<reference evidence="1 2" key="1">
    <citation type="submission" date="2019-12" db="EMBL/GenBank/DDBJ databases">
        <title>Comparative genomics gives insights into the taxonomy of the Azoarcus-Aromatoleum group and reveals separate origins of nif in the plant-associated Azoarcus and non-plant-associated Aromatoleum sub-groups.</title>
        <authorList>
            <person name="Lafos M."/>
            <person name="Maluk M."/>
            <person name="Batista M."/>
            <person name="Junghare M."/>
            <person name="Carmona M."/>
            <person name="Faoro H."/>
            <person name="Cruz L.M."/>
            <person name="Battistoni F."/>
            <person name="De Souza E."/>
            <person name="Pedrosa F."/>
            <person name="Chen W.-M."/>
            <person name="Poole P.S."/>
            <person name="Dixon R.A."/>
            <person name="James E.K."/>
        </authorList>
    </citation>
    <scope>NUCLEOTIDE SEQUENCE [LARGE SCALE GENOMIC DNA]</scope>
    <source>
        <strain evidence="1 2">Td21</strain>
    </source>
</reference>
<keyword evidence="2" id="KW-1185">Reference proteome</keyword>
<accession>A0ABX1PVR4</accession>
<comment type="caution">
    <text evidence="1">The sequence shown here is derived from an EMBL/GenBank/DDBJ whole genome shotgun (WGS) entry which is preliminary data.</text>
</comment>
<sequence>MIKNTLQYCATDKEIFDALMSAKQKISEKVLLEIAKDRGIFYSAKDSREDLISAISLLPHDFHDLNTLLEQREHSGRQEKLTSVILPEALTMEEIKEVLKDYTAESPADERVTHHSKGSDQVVANVKYSEIDYGKTRLVQRTPKEAAIEFHIEKDKTTIRMPANARTKEVFGKLKDKLDIKRKKEIPTIRIEIGEFESPALRTEFFTTLISKLKGFSLKNVTSVKVERLKQEPEEGELDLDEDQDTEEAKHEALALVKNVALRGETLLASEEYQSLKKKGFFITSIIWRSMLATPPHPMVEFEAAFEEPLQGKGFKYFVRGAYNMVDKQYTKTIRPVEAERKENYLSIIEETAANTIKELRKKAQVEAEAKEGQAQGAPA</sequence>
<name>A0ABX1PVR4_9RHOO</name>